<keyword evidence="2" id="KW-0812">Transmembrane</keyword>
<feature type="signal peptide" evidence="3">
    <location>
        <begin position="1"/>
        <end position="24"/>
    </location>
</feature>
<name>A0A0K1Q4G0_9BACT</name>
<dbReference type="RefSeq" id="WP_146651886.1">
    <property type="nucleotide sequence ID" value="NZ_CP012333.1"/>
</dbReference>
<keyword evidence="3" id="KW-0732">Signal</keyword>
<keyword evidence="2" id="KW-0472">Membrane</keyword>
<feature type="chain" id="PRO_5005467076" evidence="3">
    <location>
        <begin position="25"/>
        <end position="80"/>
    </location>
</feature>
<feature type="region of interest" description="Disordered" evidence="1">
    <location>
        <begin position="28"/>
        <end position="55"/>
    </location>
</feature>
<evidence type="ECO:0000313" key="5">
    <source>
        <dbReference type="Proteomes" id="UP000064967"/>
    </source>
</evidence>
<reference evidence="4 5" key="1">
    <citation type="submission" date="2015-08" db="EMBL/GenBank/DDBJ databases">
        <authorList>
            <person name="Babu N.S."/>
            <person name="Beckwith C.J."/>
            <person name="Beseler K.G."/>
            <person name="Brison A."/>
            <person name="Carone J.V."/>
            <person name="Caskin T.P."/>
            <person name="Diamond M."/>
            <person name="Durham M.E."/>
            <person name="Foxe J.M."/>
            <person name="Go M."/>
            <person name="Henderson B.A."/>
            <person name="Jones I.B."/>
            <person name="McGettigan J.A."/>
            <person name="Micheletti S.J."/>
            <person name="Nasrallah M.E."/>
            <person name="Ortiz D."/>
            <person name="Piller C.R."/>
            <person name="Privatt S.R."/>
            <person name="Schneider S.L."/>
            <person name="Sharp S."/>
            <person name="Smith T.C."/>
            <person name="Stanton J.D."/>
            <person name="Ullery H.E."/>
            <person name="Wilson R.J."/>
            <person name="Serrano M.G."/>
            <person name="Buck G."/>
            <person name="Lee V."/>
            <person name="Wang Y."/>
            <person name="Carvalho R."/>
            <person name="Voegtly L."/>
            <person name="Shi R."/>
            <person name="Duckworth R."/>
            <person name="Johnson A."/>
            <person name="Loviza R."/>
            <person name="Walstead R."/>
            <person name="Shah Z."/>
            <person name="Kiflezghi M."/>
            <person name="Wade K."/>
            <person name="Ball S.L."/>
            <person name="Bradley K.W."/>
            <person name="Asai D.J."/>
            <person name="Bowman C.A."/>
            <person name="Russell D.A."/>
            <person name="Pope W.H."/>
            <person name="Jacobs-Sera D."/>
            <person name="Hendrix R.W."/>
            <person name="Hatfull G.F."/>
        </authorList>
    </citation>
    <scope>NUCLEOTIDE SEQUENCE [LARGE SCALE GENOMIC DNA]</scope>
    <source>
        <strain evidence="4 5">DSM 27648</strain>
    </source>
</reference>
<evidence type="ECO:0000256" key="3">
    <source>
        <dbReference type="SAM" id="SignalP"/>
    </source>
</evidence>
<dbReference type="EMBL" id="CP012333">
    <property type="protein sequence ID" value="AKV00629.1"/>
    <property type="molecule type" value="Genomic_DNA"/>
</dbReference>
<dbReference type="AlphaFoldDB" id="A0A0K1Q4G0"/>
<dbReference type="Proteomes" id="UP000064967">
    <property type="component" value="Chromosome"/>
</dbReference>
<keyword evidence="5" id="KW-1185">Reference proteome</keyword>
<sequence length="80" mass="8589">MLRRFVFVFSLMASLLAGRTFASAADDAGFAEPGDRPARGPAIREHGGRRSRGASTASGAMMIVILVGAMGYYVVNRLRR</sequence>
<feature type="transmembrane region" description="Helical" evidence="2">
    <location>
        <begin position="57"/>
        <end position="75"/>
    </location>
</feature>
<gene>
    <name evidence="4" type="ORF">AKJ09_07292</name>
</gene>
<evidence type="ECO:0000313" key="4">
    <source>
        <dbReference type="EMBL" id="AKV00629.1"/>
    </source>
</evidence>
<evidence type="ECO:0000256" key="2">
    <source>
        <dbReference type="SAM" id="Phobius"/>
    </source>
</evidence>
<evidence type="ECO:0000256" key="1">
    <source>
        <dbReference type="SAM" id="MobiDB-lite"/>
    </source>
</evidence>
<keyword evidence="2" id="KW-1133">Transmembrane helix</keyword>
<accession>A0A0K1Q4G0</accession>
<feature type="compositionally biased region" description="Basic and acidic residues" evidence="1">
    <location>
        <begin position="33"/>
        <end position="48"/>
    </location>
</feature>
<organism evidence="4 5">
    <name type="scientific">Labilithrix luteola</name>
    <dbReference type="NCBI Taxonomy" id="1391654"/>
    <lineage>
        <taxon>Bacteria</taxon>
        <taxon>Pseudomonadati</taxon>
        <taxon>Myxococcota</taxon>
        <taxon>Polyangia</taxon>
        <taxon>Polyangiales</taxon>
        <taxon>Labilitrichaceae</taxon>
        <taxon>Labilithrix</taxon>
    </lineage>
</organism>
<dbReference type="KEGG" id="llu:AKJ09_07292"/>
<protein>
    <submittedName>
        <fullName evidence="4">Uncharacterized protein</fullName>
    </submittedName>
</protein>
<proteinExistence type="predicted"/>